<evidence type="ECO:0000313" key="3">
    <source>
        <dbReference type="EMBL" id="TQV93305.1"/>
    </source>
</evidence>
<sequence length="316" mass="33825">MAKTGPTPDDARASGSCAIPQHMAGHDDDEDNNNDDGDAHNGPGNGSLLSKTMTSITSLPRHGAIVLLPVPMPPRQYAPLGLVGLVLMGTSLLFLLFIILAGVTTSTPFNKTYFLQADTKGIDGARDVSQWTYFYVCGEGNVDCGKAKPALPFGHAWSSDASNVPQGIAGSHSGSNNKFYLLSRFGWVFLLLALFFGTLTFFSSFLACCGRLGAAVATFVSFFALLCHAVASSLLTATYALAQKKFSADNRDSKLGRYGFGFLWGSFAALLISVVVFSAGIKKDRSNPGGAGGGRFWRRRQSTRSYEGRRVKDEYS</sequence>
<feature type="region of interest" description="Disordered" evidence="1">
    <location>
        <begin position="1"/>
        <end position="51"/>
    </location>
</feature>
<dbReference type="GO" id="GO:0005886">
    <property type="term" value="C:plasma membrane"/>
    <property type="evidence" value="ECO:0007669"/>
    <property type="project" value="InterPro"/>
</dbReference>
<dbReference type="STRING" id="43265.A0A545UV22"/>
<evidence type="ECO:0000256" key="2">
    <source>
        <dbReference type="SAM" id="Phobius"/>
    </source>
</evidence>
<accession>A0A545UV22</accession>
<name>A0A545UV22_9HYPO</name>
<dbReference type="Pfam" id="PF06687">
    <property type="entry name" value="SUR7"/>
    <property type="match status" value="1"/>
</dbReference>
<feature type="transmembrane region" description="Helical" evidence="2">
    <location>
        <begin position="219"/>
        <end position="242"/>
    </location>
</feature>
<dbReference type="EMBL" id="SPUK01000012">
    <property type="protein sequence ID" value="TQV93305.1"/>
    <property type="molecule type" value="Genomic_DNA"/>
</dbReference>
<keyword evidence="2" id="KW-0472">Membrane</keyword>
<evidence type="ECO:0000313" key="4">
    <source>
        <dbReference type="Proteomes" id="UP000315783"/>
    </source>
</evidence>
<proteinExistence type="predicted"/>
<protein>
    <submittedName>
        <fullName evidence="3">SUR7 protein</fullName>
    </submittedName>
</protein>
<dbReference type="GO" id="GO:0005938">
    <property type="term" value="C:cell cortex"/>
    <property type="evidence" value="ECO:0007669"/>
    <property type="project" value="TreeGrafter"/>
</dbReference>
<dbReference type="GO" id="GO:0032185">
    <property type="term" value="P:septin cytoskeleton organization"/>
    <property type="evidence" value="ECO:0007669"/>
    <property type="project" value="TreeGrafter"/>
</dbReference>
<feature type="compositionally biased region" description="Basic and acidic residues" evidence="1">
    <location>
        <begin position="306"/>
        <end position="316"/>
    </location>
</feature>
<gene>
    <name evidence="3" type="ORF">IF1G_07883</name>
</gene>
<dbReference type="GO" id="GO:0031505">
    <property type="term" value="P:fungal-type cell wall organization"/>
    <property type="evidence" value="ECO:0007669"/>
    <property type="project" value="TreeGrafter"/>
</dbReference>
<dbReference type="GO" id="GO:0006897">
    <property type="term" value="P:endocytosis"/>
    <property type="evidence" value="ECO:0007669"/>
    <property type="project" value="TreeGrafter"/>
</dbReference>
<evidence type="ECO:0000256" key="1">
    <source>
        <dbReference type="SAM" id="MobiDB-lite"/>
    </source>
</evidence>
<reference evidence="3 4" key="1">
    <citation type="journal article" date="2019" name="Appl. Microbiol. Biotechnol.">
        <title>Genome sequence of Isaria javanica and comparative genome analysis insights into family S53 peptidase evolution in fungal entomopathogens.</title>
        <authorList>
            <person name="Lin R."/>
            <person name="Zhang X."/>
            <person name="Xin B."/>
            <person name="Zou M."/>
            <person name="Gao Y."/>
            <person name="Qin F."/>
            <person name="Hu Q."/>
            <person name="Xie B."/>
            <person name="Cheng X."/>
        </authorList>
    </citation>
    <scope>NUCLEOTIDE SEQUENCE [LARGE SCALE GENOMIC DNA]</scope>
    <source>
        <strain evidence="3 4">IJ1G</strain>
    </source>
</reference>
<dbReference type="GO" id="GO:0045121">
    <property type="term" value="C:membrane raft"/>
    <property type="evidence" value="ECO:0007669"/>
    <property type="project" value="TreeGrafter"/>
</dbReference>
<keyword evidence="4" id="KW-1185">Reference proteome</keyword>
<feature type="transmembrane region" description="Helical" evidence="2">
    <location>
        <begin position="262"/>
        <end position="281"/>
    </location>
</feature>
<dbReference type="PANTHER" id="PTHR36414">
    <property type="entry name" value="PROTEIN SUR7"/>
    <property type="match status" value="1"/>
</dbReference>
<feature type="region of interest" description="Disordered" evidence="1">
    <location>
        <begin position="286"/>
        <end position="316"/>
    </location>
</feature>
<dbReference type="Proteomes" id="UP000315783">
    <property type="component" value="Unassembled WGS sequence"/>
</dbReference>
<dbReference type="GO" id="GO:0030866">
    <property type="term" value="P:cortical actin cytoskeleton organization"/>
    <property type="evidence" value="ECO:0007669"/>
    <property type="project" value="TreeGrafter"/>
</dbReference>
<feature type="compositionally biased region" description="Acidic residues" evidence="1">
    <location>
        <begin position="27"/>
        <end position="36"/>
    </location>
</feature>
<dbReference type="InterPro" id="IPR009571">
    <property type="entry name" value="SUR7/Rim9-like_fungi"/>
</dbReference>
<organism evidence="3 4">
    <name type="scientific">Cordyceps javanica</name>
    <dbReference type="NCBI Taxonomy" id="43265"/>
    <lineage>
        <taxon>Eukaryota</taxon>
        <taxon>Fungi</taxon>
        <taxon>Dikarya</taxon>
        <taxon>Ascomycota</taxon>
        <taxon>Pezizomycotina</taxon>
        <taxon>Sordariomycetes</taxon>
        <taxon>Hypocreomycetidae</taxon>
        <taxon>Hypocreales</taxon>
        <taxon>Cordycipitaceae</taxon>
        <taxon>Cordyceps</taxon>
    </lineage>
</organism>
<dbReference type="PANTHER" id="PTHR36414:SF1">
    <property type="entry name" value="PROTEIN SUR7"/>
    <property type="match status" value="1"/>
</dbReference>
<feature type="transmembrane region" description="Helical" evidence="2">
    <location>
        <begin position="80"/>
        <end position="103"/>
    </location>
</feature>
<comment type="caution">
    <text evidence="3">The sequence shown here is derived from an EMBL/GenBank/DDBJ whole genome shotgun (WGS) entry which is preliminary data.</text>
</comment>
<feature type="transmembrane region" description="Helical" evidence="2">
    <location>
        <begin position="185"/>
        <end position="207"/>
    </location>
</feature>
<keyword evidence="2" id="KW-1133">Transmembrane helix</keyword>
<dbReference type="OrthoDB" id="5419460at2759"/>
<dbReference type="AlphaFoldDB" id="A0A545UV22"/>
<keyword evidence="2" id="KW-0812">Transmembrane</keyword>